<feature type="domain" description="Autotransporter" evidence="17">
    <location>
        <begin position="1045"/>
        <end position="1311"/>
    </location>
</feature>
<dbReference type="Pfam" id="PF03797">
    <property type="entry name" value="Autotransporter"/>
    <property type="match status" value="1"/>
</dbReference>
<dbReference type="InterPro" id="IPR006315">
    <property type="entry name" value="OM_autotransptr_brl_dom"/>
</dbReference>
<dbReference type="Pfam" id="PF13018">
    <property type="entry name" value="ESPR"/>
    <property type="match status" value="1"/>
</dbReference>
<comment type="caution">
    <text evidence="19">The sequence shown here is derived from an EMBL/GenBank/DDBJ whole genome shotgun (WGS) entry which is preliminary data.</text>
</comment>
<evidence type="ECO:0000256" key="16">
    <source>
        <dbReference type="ARBA" id="ARBA00023237"/>
    </source>
</evidence>
<dbReference type="Proteomes" id="UP000873581">
    <property type="component" value="Unassembled WGS sequence"/>
</dbReference>
<evidence type="ECO:0000256" key="11">
    <source>
        <dbReference type="ARBA" id="ARBA00022801"/>
    </source>
</evidence>
<dbReference type="Gene3D" id="2.40.128.130">
    <property type="entry name" value="Autotransporter beta-domain"/>
    <property type="match status" value="1"/>
</dbReference>
<keyword evidence="12" id="KW-0720">Serine protease</keyword>
<keyword evidence="13" id="KW-0843">Virulence</keyword>
<dbReference type="SMART" id="SM00869">
    <property type="entry name" value="Autotransporter"/>
    <property type="match status" value="1"/>
</dbReference>
<sequence length="1311" mass="141277">MNRIYSLKYCVITGGLIAVSELARKVKKKSGKKLQISGVCLLSVVALSGPVEAGQLHTNNIWIRDYLDLAQNKGVFQAGATDVKITLKDGTTFEFPKVEIPDFSPASNKGNTTSIGGAYSVTATHNGTNHHAVSTQSWAQSNYKYVERASKGDFAVTRLDKFVVETSGVTDYVNFNLNSAQALERYGVEFNGKKQIIGFRAGAGLTDIVQNGTYNSGQVYKPELLSATMFHLNWNNKHVNNNVGGFFNETTGGDSGSGYYLYDNVLKKWVLLGTHTGIAYGTSDSWAVYAEYDNNLVNNLKNQFAQKVGLNGDLMTFNGSSFIVNGTQSDVQKTANNKNKDLVLSGGGVINIAQNMNLGTGGLVFDAAQHYSINGEGQTYKGAGLDIGAGTTVDWNIKGVAGDNLHKIGAGTLNVNVAQGNRLKTGDGTVMLNAEKAFNAIYMASGRGTVRLGHENALDKSNDFRGIYFSEGGGSLDLNGYDQSFKKIAATDSGAVITNSSDKMSLLSIQNDSRYMYHGSVTGNTGITHSFDTYKDNSRLILDGNVSVSGDINVRNSQLTMQGHATTHAVFRDGAVNCLIPGLICDKDYAKDLANLENAANKNNDSDYKSNNQVSSFAQPDWENRVFSFRKLNLDNADFVAARNTIVAGDIEANQSKIKLGGDVPVYIDLHDGKNITGEGFGFRQDLREGYAAGTGISYYMGNVSLNNQSSLEIGKGSWFTGGITAWNSDVTVTSENALLDDATSLMNSSLTVKDGGHLTAQKGLFSSGSLDVEKGTLSLTGEPVSKGIYSPVVYLVYEGYKLHGDEARFEARNQASVTGEIIADGAASISLGSAEAPVQSPTAWNTLAVSMLDGYDAALNGSVRAAKADMRMDNALWEMRADSSIGKLSTDNSRITIRPTKGFNTLSVGELNASNSDFILRTDLKSSDKIVVDGQANGQNNSLFVDFLKKPANGSELNIPLITTAVKSDSDLFKAGTHIEGFSQITPLLRIDNVDGGTQWVLNGFKAVADKESTRKAGSFMDSGYKGFLNEANNLNKRMGELRDTGGEAGVWARIMNGTGSADGGYNEHYTHLQIGADRKHQLNGADVFTGITLTYTDSTTGSQAFSGDSKSFGGGLYASTLFDSGAYIDVIGKYVHHSNEYTGNFAGFGTRSYNTHSLYAGLEVGYRYHMTESTFIEPQAELIYGSVKGKTFRWQDGEMDLSMKKKDSTPLIGRTGLAFGKTFSGEDWSVTARTGAGWQFDMLRGSDTILQDASGEKRLKGEKDSRALFNVGLNAQLKDNMRFGLEIEKSAFGKYNIDNAINATFRYSF</sequence>
<keyword evidence="14" id="KW-0472">Membrane</keyword>
<dbReference type="RefSeq" id="WP_085379671.1">
    <property type="nucleotide sequence ID" value="NZ_CP075111.1"/>
</dbReference>
<keyword evidence="7" id="KW-0645">Protease</keyword>
<evidence type="ECO:0000256" key="1">
    <source>
        <dbReference type="ARBA" id="ARBA00004241"/>
    </source>
</evidence>
<evidence type="ECO:0000256" key="7">
    <source>
        <dbReference type="ARBA" id="ARBA00022670"/>
    </source>
</evidence>
<dbReference type="GO" id="GO:0005576">
    <property type="term" value="C:extracellular region"/>
    <property type="evidence" value="ECO:0007669"/>
    <property type="project" value="UniProtKB-SubCell"/>
</dbReference>
<evidence type="ECO:0000256" key="12">
    <source>
        <dbReference type="ARBA" id="ARBA00022825"/>
    </source>
</evidence>
<dbReference type="InterPro" id="IPR011050">
    <property type="entry name" value="Pectin_lyase_fold/virulence"/>
</dbReference>
<evidence type="ECO:0000256" key="6">
    <source>
        <dbReference type="ARBA" id="ARBA00022525"/>
    </source>
</evidence>
<evidence type="ECO:0000256" key="14">
    <source>
        <dbReference type="ARBA" id="ARBA00023136"/>
    </source>
</evidence>
<evidence type="ECO:0000256" key="9">
    <source>
        <dbReference type="ARBA" id="ARBA00022729"/>
    </source>
</evidence>
<dbReference type="GO" id="GO:0006508">
    <property type="term" value="P:proteolysis"/>
    <property type="evidence" value="ECO:0007669"/>
    <property type="project" value="UniProtKB-KW"/>
</dbReference>
<keyword evidence="8" id="KW-0812">Transmembrane</keyword>
<keyword evidence="6" id="KW-0964">Secreted</keyword>
<keyword evidence="11" id="KW-0378">Hydrolase</keyword>
<dbReference type="EMBL" id="NPLM01000013">
    <property type="protein sequence ID" value="PDN80969.1"/>
    <property type="molecule type" value="Genomic_DNA"/>
</dbReference>
<dbReference type="InterPro" id="IPR030396">
    <property type="entry name" value="Peptidase_S6_dom"/>
</dbReference>
<name>A0A2A6D4Q6_SALER</name>
<organism evidence="19">
    <name type="scientific">Salmonella enterica</name>
    <name type="common">Salmonella choleraesuis</name>
    <dbReference type="NCBI Taxonomy" id="28901"/>
    <lineage>
        <taxon>Bacteria</taxon>
        <taxon>Pseudomonadati</taxon>
        <taxon>Pseudomonadota</taxon>
        <taxon>Gammaproteobacteria</taxon>
        <taxon>Enterobacterales</taxon>
        <taxon>Enterobacteriaceae</taxon>
        <taxon>Salmonella</taxon>
    </lineage>
</organism>
<dbReference type="NCBIfam" id="TIGR01414">
    <property type="entry name" value="autotrans_barl"/>
    <property type="match status" value="1"/>
</dbReference>
<dbReference type="InterPro" id="IPR012332">
    <property type="entry name" value="Autotransporter_pectin_lyase_C"/>
</dbReference>
<evidence type="ECO:0000313" key="19">
    <source>
        <dbReference type="EMBL" id="PDN80969.1"/>
    </source>
</evidence>
<evidence type="ECO:0000256" key="10">
    <source>
        <dbReference type="ARBA" id="ARBA00022764"/>
    </source>
</evidence>
<comment type="subcellular location">
    <subcellularLocation>
        <location evidence="3">Cell outer membrane</location>
        <topology evidence="3">Multi-pass membrane protein</topology>
    </subcellularLocation>
    <subcellularLocation>
        <location evidence="1">Cell surface</location>
    </subcellularLocation>
    <subcellularLocation>
        <location evidence="2">Periplasm</location>
    </subcellularLocation>
    <subcellularLocation>
        <location evidence="4">Secreted</location>
    </subcellularLocation>
</comment>
<dbReference type="GO" id="GO:0009279">
    <property type="term" value="C:cell outer membrane"/>
    <property type="evidence" value="ECO:0007669"/>
    <property type="project" value="UniProtKB-SubCell"/>
</dbReference>
<protein>
    <submittedName>
        <fullName evidence="19">Autotransporter outer membrane beta-barrel domain-containing protein</fullName>
    </submittedName>
</protein>
<evidence type="ECO:0000256" key="15">
    <source>
        <dbReference type="ARBA" id="ARBA00023145"/>
    </source>
</evidence>
<gene>
    <name evidence="19" type="ORF">CIC26_23060</name>
</gene>
<reference evidence="19" key="1">
    <citation type="submission" date="2017-08" db="EMBL/GenBank/DDBJ databases">
        <title>Whole genome sequencing of Salmonella enterica.</title>
        <authorList>
            <person name="Bell R."/>
            <person name="Levy K."/>
        </authorList>
    </citation>
    <scope>NUCLEOTIDE SEQUENCE [LARGE SCALE GENOMIC DNA]</scope>
    <source>
        <strain evidence="19">CFSAN060805</strain>
    </source>
</reference>
<evidence type="ECO:0000256" key="5">
    <source>
        <dbReference type="ARBA" id="ARBA00022452"/>
    </source>
</evidence>
<dbReference type="GO" id="GO:0042597">
    <property type="term" value="C:periplasmic space"/>
    <property type="evidence" value="ECO:0007669"/>
    <property type="project" value="UniProtKB-SubCell"/>
</dbReference>
<dbReference type="Gene3D" id="2.160.20.20">
    <property type="match status" value="1"/>
</dbReference>
<keyword evidence="15" id="KW-0865">Zymogen</keyword>
<dbReference type="InterPro" id="IPR036709">
    <property type="entry name" value="Autotransporte_beta_dom_sf"/>
</dbReference>
<keyword evidence="16" id="KW-0998">Cell outer membrane</keyword>
<dbReference type="GO" id="GO:0009986">
    <property type="term" value="C:cell surface"/>
    <property type="evidence" value="ECO:0007669"/>
    <property type="project" value="UniProtKB-SubCell"/>
</dbReference>
<keyword evidence="9" id="KW-0732">Signal</keyword>
<keyword evidence="5" id="KW-1134">Transmembrane beta strand</keyword>
<evidence type="ECO:0000256" key="2">
    <source>
        <dbReference type="ARBA" id="ARBA00004418"/>
    </source>
</evidence>
<evidence type="ECO:0000256" key="8">
    <source>
        <dbReference type="ARBA" id="ARBA00022692"/>
    </source>
</evidence>
<dbReference type="PROSITE" id="PS51208">
    <property type="entry name" value="AUTOTRANSPORTER"/>
    <property type="match status" value="1"/>
</dbReference>
<evidence type="ECO:0000259" key="18">
    <source>
        <dbReference type="PROSITE" id="PS51691"/>
    </source>
</evidence>
<dbReference type="InterPro" id="IPR000710">
    <property type="entry name" value="Peptidase_S6"/>
</dbReference>
<evidence type="ECO:0000259" key="17">
    <source>
        <dbReference type="PROSITE" id="PS51208"/>
    </source>
</evidence>
<dbReference type="SUPFAM" id="SSF51126">
    <property type="entry name" value="Pectin lyase-like"/>
    <property type="match status" value="1"/>
</dbReference>
<dbReference type="GO" id="GO:0004252">
    <property type="term" value="F:serine-type endopeptidase activity"/>
    <property type="evidence" value="ECO:0007669"/>
    <property type="project" value="InterPro"/>
</dbReference>
<dbReference type="PRINTS" id="PR00921">
    <property type="entry name" value="IGASERPTASE"/>
</dbReference>
<dbReference type="Gene3D" id="2.40.10.120">
    <property type="match status" value="1"/>
</dbReference>
<dbReference type="InterPro" id="IPR024973">
    <property type="entry name" value="ESPR"/>
</dbReference>
<dbReference type="InterPro" id="IPR005546">
    <property type="entry name" value="Autotransporte_beta"/>
</dbReference>
<keyword evidence="10" id="KW-0574">Periplasm</keyword>
<evidence type="ECO:0000256" key="4">
    <source>
        <dbReference type="ARBA" id="ARBA00004613"/>
    </source>
</evidence>
<accession>A0A2A6D4Q6</accession>
<dbReference type="InterPro" id="IPR057393">
    <property type="entry name" value="PIC_HAP1_IgA0_b-sol2"/>
</dbReference>
<dbReference type="SUPFAM" id="SSF103515">
    <property type="entry name" value="Autotransporter"/>
    <property type="match status" value="1"/>
</dbReference>
<feature type="domain" description="Peptidase S6" evidence="18">
    <location>
        <begin position="55"/>
        <end position="299"/>
    </location>
</feature>
<proteinExistence type="predicted"/>
<evidence type="ECO:0000256" key="13">
    <source>
        <dbReference type="ARBA" id="ARBA00023026"/>
    </source>
</evidence>
<evidence type="ECO:0000256" key="3">
    <source>
        <dbReference type="ARBA" id="ARBA00004571"/>
    </source>
</evidence>
<dbReference type="PROSITE" id="PS51691">
    <property type="entry name" value="PEPTIDASE_S6"/>
    <property type="match status" value="1"/>
</dbReference>
<dbReference type="Pfam" id="PF24078">
    <property type="entry name" value="Beta-sol_PIC_HAP1_IgA0_2nd"/>
    <property type="match status" value="1"/>
</dbReference>
<dbReference type="Pfam" id="PF02395">
    <property type="entry name" value="Peptidase_S6"/>
    <property type="match status" value="1"/>
</dbReference>